<dbReference type="Gene3D" id="1.10.1240.10">
    <property type="entry name" value="Methionine synthase domain"/>
    <property type="match status" value="1"/>
</dbReference>
<dbReference type="GO" id="GO:0003677">
    <property type="term" value="F:DNA binding"/>
    <property type="evidence" value="ECO:0007669"/>
    <property type="project" value="UniProtKB-KW"/>
</dbReference>
<dbReference type="Pfam" id="PF02310">
    <property type="entry name" value="B12-binding"/>
    <property type="match status" value="1"/>
</dbReference>
<dbReference type="SUPFAM" id="SSF52242">
    <property type="entry name" value="Cobalamin (vitamin B12)-binding domain"/>
    <property type="match status" value="1"/>
</dbReference>
<dbReference type="GO" id="GO:0046872">
    <property type="term" value="F:metal ion binding"/>
    <property type="evidence" value="ECO:0007669"/>
    <property type="project" value="InterPro"/>
</dbReference>
<dbReference type="Proteomes" id="UP000316584">
    <property type="component" value="Chromosome"/>
</dbReference>
<dbReference type="EMBL" id="CP042218">
    <property type="protein sequence ID" value="QDW66415.1"/>
    <property type="molecule type" value="Genomic_DNA"/>
</dbReference>
<dbReference type="PROSITE" id="PS51332">
    <property type="entry name" value="B12_BINDING"/>
    <property type="match status" value="1"/>
</dbReference>
<dbReference type="Gene3D" id="1.10.1660.10">
    <property type="match status" value="1"/>
</dbReference>
<evidence type="ECO:0000259" key="5">
    <source>
        <dbReference type="PROSITE" id="PS51332"/>
    </source>
</evidence>
<proteinExistence type="predicted"/>
<dbReference type="OrthoDB" id="9800334at2"/>
<feature type="domain" description="HTH merR-type" evidence="4">
    <location>
        <begin position="41"/>
        <end position="110"/>
    </location>
</feature>
<feature type="domain" description="B12-binding" evidence="5">
    <location>
        <begin position="211"/>
        <end position="332"/>
    </location>
</feature>
<dbReference type="Pfam" id="PF13411">
    <property type="entry name" value="MerR_1"/>
    <property type="match status" value="1"/>
</dbReference>
<reference evidence="6 7" key="1">
    <citation type="submission" date="2019-07" db="EMBL/GenBank/DDBJ databases">
        <title>Full genome sequence of Luteimonas sp. Gr-4.</title>
        <authorList>
            <person name="Im W.-T."/>
        </authorList>
    </citation>
    <scope>NUCLEOTIDE SEQUENCE [LARGE SCALE GENOMIC DNA]</scope>
    <source>
        <strain evidence="6 7">Gr-4</strain>
    </source>
</reference>
<keyword evidence="3" id="KW-0804">Transcription</keyword>
<dbReference type="SMART" id="SM00422">
    <property type="entry name" value="HTH_MERR"/>
    <property type="match status" value="1"/>
</dbReference>
<name>A0A518N3A1_9GAMM</name>
<evidence type="ECO:0000256" key="2">
    <source>
        <dbReference type="ARBA" id="ARBA00023125"/>
    </source>
</evidence>
<dbReference type="SUPFAM" id="SSF46955">
    <property type="entry name" value="Putative DNA-binding domain"/>
    <property type="match status" value="1"/>
</dbReference>
<dbReference type="PANTHER" id="PTHR30204:SF67">
    <property type="entry name" value="HTH-TYPE TRANSCRIPTIONAL REGULATOR MLRA-RELATED"/>
    <property type="match status" value="1"/>
</dbReference>
<keyword evidence="7" id="KW-1185">Reference proteome</keyword>
<dbReference type="GO" id="GO:0031419">
    <property type="term" value="F:cobalamin binding"/>
    <property type="evidence" value="ECO:0007669"/>
    <property type="project" value="InterPro"/>
</dbReference>
<dbReference type="InterPro" id="IPR003759">
    <property type="entry name" value="Cbl-bd_cap"/>
</dbReference>
<protein>
    <submittedName>
        <fullName evidence="6">MerR family transcriptional regulator</fullName>
    </submittedName>
</protein>
<keyword evidence="1" id="KW-0805">Transcription regulation</keyword>
<dbReference type="InterPro" id="IPR036724">
    <property type="entry name" value="Cobalamin-bd_sf"/>
</dbReference>
<dbReference type="InterPro" id="IPR047057">
    <property type="entry name" value="MerR_fam"/>
</dbReference>
<accession>A0A518N3A1</accession>
<evidence type="ECO:0000256" key="3">
    <source>
        <dbReference type="ARBA" id="ARBA00023163"/>
    </source>
</evidence>
<keyword evidence="2" id="KW-0238">DNA-binding</keyword>
<evidence type="ECO:0000313" key="6">
    <source>
        <dbReference type="EMBL" id="QDW66415.1"/>
    </source>
</evidence>
<evidence type="ECO:0000256" key="1">
    <source>
        <dbReference type="ARBA" id="ARBA00023015"/>
    </source>
</evidence>
<dbReference type="CDD" id="cd01104">
    <property type="entry name" value="HTH_MlrA-CarA"/>
    <property type="match status" value="1"/>
</dbReference>
<dbReference type="PROSITE" id="PS50937">
    <property type="entry name" value="HTH_MERR_2"/>
    <property type="match status" value="1"/>
</dbReference>
<dbReference type="AlphaFoldDB" id="A0A518N3A1"/>
<dbReference type="Gene3D" id="3.40.50.280">
    <property type="entry name" value="Cobalamin-binding domain"/>
    <property type="match status" value="1"/>
</dbReference>
<organism evidence="6 7">
    <name type="scientific">Luteimonas granuli</name>
    <dbReference type="NCBI Taxonomy" id="1176533"/>
    <lineage>
        <taxon>Bacteria</taxon>
        <taxon>Pseudomonadati</taxon>
        <taxon>Pseudomonadota</taxon>
        <taxon>Gammaproteobacteria</taxon>
        <taxon>Lysobacterales</taxon>
        <taxon>Lysobacteraceae</taxon>
        <taxon>Luteimonas</taxon>
    </lineage>
</organism>
<dbReference type="InterPro" id="IPR000551">
    <property type="entry name" value="MerR-type_HTH_dom"/>
</dbReference>
<dbReference type="InterPro" id="IPR009061">
    <property type="entry name" value="DNA-bd_dom_put_sf"/>
</dbReference>
<gene>
    <name evidence="6" type="ORF">FPZ22_05465</name>
</gene>
<sequence>MKCVGVHLQSPWCVPDMQFQGTPVRNLYNMMLYISCTLHGMYPVKAAAELTGLTPATLRAWERRHGVVVPHRDARGRRVYDAAMVERLARLHRLIDRGHAIGQLAALDDAALERLLQEGRHAGYGDVDGLPDRMLHAIADYRVDAFDRELSVAIATLPLAVLIARVVGPLLREVGVRWADGRLAIAQERLVSSLLRARLLSVLDQHPRERQPRVLFATLPGERHELGLIGAALHACDAGVPVLYLGTELPAEELARVATRLHAMGVAVSSMDPGQARVALEELQRLDAALEPGVTVWLGGANARYLAEELALPRVCAVIDPATLGLLARRVS</sequence>
<dbReference type="InterPro" id="IPR036594">
    <property type="entry name" value="Meth_synthase_dom"/>
</dbReference>
<dbReference type="Pfam" id="PF02607">
    <property type="entry name" value="B12-binding_2"/>
    <property type="match status" value="1"/>
</dbReference>
<dbReference type="PANTHER" id="PTHR30204">
    <property type="entry name" value="REDOX-CYCLING DRUG-SENSING TRANSCRIPTIONAL ACTIVATOR SOXR"/>
    <property type="match status" value="1"/>
</dbReference>
<dbReference type="InterPro" id="IPR006158">
    <property type="entry name" value="Cobalamin-bd"/>
</dbReference>
<dbReference type="GO" id="GO:0003700">
    <property type="term" value="F:DNA-binding transcription factor activity"/>
    <property type="evidence" value="ECO:0007669"/>
    <property type="project" value="InterPro"/>
</dbReference>
<evidence type="ECO:0000313" key="7">
    <source>
        <dbReference type="Proteomes" id="UP000316584"/>
    </source>
</evidence>
<evidence type="ECO:0000259" key="4">
    <source>
        <dbReference type="PROSITE" id="PS50937"/>
    </source>
</evidence>
<dbReference type="KEGG" id="lug:FPZ22_05465"/>